<organism evidence="1 2">
    <name type="scientific">Stutzerimonas stutzeri KOS6</name>
    <dbReference type="NCBI Taxonomy" id="1218352"/>
    <lineage>
        <taxon>Bacteria</taxon>
        <taxon>Pseudomonadati</taxon>
        <taxon>Pseudomonadota</taxon>
        <taxon>Gammaproteobacteria</taxon>
        <taxon>Pseudomonadales</taxon>
        <taxon>Pseudomonadaceae</taxon>
        <taxon>Stutzerimonas</taxon>
    </lineage>
</organism>
<evidence type="ECO:0000313" key="1">
    <source>
        <dbReference type="EMBL" id="EWC39213.1"/>
    </source>
</evidence>
<protein>
    <submittedName>
        <fullName evidence="1">Uncharacterized protein</fullName>
    </submittedName>
</protein>
<evidence type="ECO:0000313" key="2">
    <source>
        <dbReference type="Proteomes" id="UP000026923"/>
    </source>
</evidence>
<reference evidence="1 2" key="1">
    <citation type="journal article" date="2013" name="Genome Announc.">
        <title>Draft Genome of the Nitrogen-Fixing Bacterium Pseudomonas stutzeri Strain KOS6 Isolated from Industrial Hydrocarbon Sludge.</title>
        <authorList>
            <person name="Grigoryeva T.V."/>
            <person name="Laikov A.V."/>
            <person name="Naumova R.P."/>
            <person name="Manolov A.I."/>
            <person name="Larin A.K."/>
            <person name="Karpova I.Y."/>
            <person name="Semashko T.A."/>
            <person name="Alexeev D.G."/>
            <person name="Kostryukova E.S."/>
            <person name="Muller R."/>
            <person name="Govorun V.M."/>
        </authorList>
    </citation>
    <scope>NUCLEOTIDE SEQUENCE [LARGE SCALE GENOMIC DNA]</scope>
    <source>
        <strain evidence="1 2">KOS6</strain>
    </source>
</reference>
<dbReference type="AlphaFoldDB" id="A0A061JKT5"/>
<proteinExistence type="predicted"/>
<dbReference type="HOGENOM" id="CLU_3375442_0_0_6"/>
<name>A0A061JKT5_STUST</name>
<gene>
    <name evidence="1" type="ORF">B597_021390</name>
</gene>
<accession>A0A061JKT5</accession>
<dbReference type="Proteomes" id="UP000026923">
    <property type="component" value="Unassembled WGS sequence"/>
</dbReference>
<dbReference type="EMBL" id="AMCZ02000048">
    <property type="protein sequence ID" value="EWC39213.1"/>
    <property type="molecule type" value="Genomic_DNA"/>
</dbReference>
<comment type="caution">
    <text evidence="1">The sequence shown here is derived from an EMBL/GenBank/DDBJ whole genome shotgun (WGS) entry which is preliminary data.</text>
</comment>
<sequence>MKLVINAESLRPPLTGIGNYTFNLLDTLRRRDYL</sequence>